<protein>
    <recommendedName>
        <fullName evidence="1">NADP-dependent oxidoreductase domain-containing protein</fullName>
    </recommendedName>
</protein>
<dbReference type="InterPro" id="IPR023210">
    <property type="entry name" value="NADP_OxRdtase_dom"/>
</dbReference>
<dbReference type="InterPro" id="IPR018170">
    <property type="entry name" value="Aldo/ket_reductase_CS"/>
</dbReference>
<feature type="domain" description="NADP-dependent oxidoreductase" evidence="1">
    <location>
        <begin position="25"/>
        <end position="81"/>
    </location>
</feature>
<dbReference type="InterPro" id="IPR020471">
    <property type="entry name" value="AKR"/>
</dbReference>
<dbReference type="SUPFAM" id="SSF51430">
    <property type="entry name" value="NAD(P)-linked oxidoreductase"/>
    <property type="match status" value="1"/>
</dbReference>
<gene>
    <name evidence="2" type="ORF">TELCIR_24837</name>
</gene>
<dbReference type="Gene3D" id="3.20.20.100">
    <property type="entry name" value="NADP-dependent oxidoreductase domain"/>
    <property type="match status" value="1"/>
</dbReference>
<name>A0A2G9T7B8_TELCI</name>
<dbReference type="AlphaFoldDB" id="A0A2G9T7B8"/>
<keyword evidence="3" id="KW-1185">Reference proteome</keyword>
<dbReference type="GO" id="GO:0016491">
    <property type="term" value="F:oxidoreductase activity"/>
    <property type="evidence" value="ECO:0007669"/>
    <property type="project" value="InterPro"/>
</dbReference>
<evidence type="ECO:0000313" key="3">
    <source>
        <dbReference type="Proteomes" id="UP000230423"/>
    </source>
</evidence>
<dbReference type="PROSITE" id="PS00798">
    <property type="entry name" value="ALDOKETO_REDUCTASE_1"/>
    <property type="match status" value="1"/>
</dbReference>
<reference evidence="2 3" key="1">
    <citation type="submission" date="2015-09" db="EMBL/GenBank/DDBJ databases">
        <title>Draft genome of the parasitic nematode Teladorsagia circumcincta isolate WARC Sus (inbred).</title>
        <authorList>
            <person name="Mitreva M."/>
        </authorList>
    </citation>
    <scope>NUCLEOTIDE SEQUENCE [LARGE SCALE GENOMIC DNA]</scope>
    <source>
        <strain evidence="2 3">S</strain>
    </source>
</reference>
<dbReference type="Proteomes" id="UP000230423">
    <property type="component" value="Unassembled WGS sequence"/>
</dbReference>
<organism evidence="2 3">
    <name type="scientific">Teladorsagia circumcincta</name>
    <name type="common">Brown stomach worm</name>
    <name type="synonym">Ostertagia circumcincta</name>
    <dbReference type="NCBI Taxonomy" id="45464"/>
    <lineage>
        <taxon>Eukaryota</taxon>
        <taxon>Metazoa</taxon>
        <taxon>Ecdysozoa</taxon>
        <taxon>Nematoda</taxon>
        <taxon>Chromadorea</taxon>
        <taxon>Rhabditida</taxon>
        <taxon>Rhabditina</taxon>
        <taxon>Rhabditomorpha</taxon>
        <taxon>Strongyloidea</taxon>
        <taxon>Trichostrongylidae</taxon>
        <taxon>Teladorsagia</taxon>
    </lineage>
</organism>
<dbReference type="EMBL" id="KZ405994">
    <property type="protein sequence ID" value="PIO53814.1"/>
    <property type="molecule type" value="Genomic_DNA"/>
</dbReference>
<proteinExistence type="predicted"/>
<accession>A0A2G9T7B8</accession>
<dbReference type="InterPro" id="IPR036812">
    <property type="entry name" value="NAD(P)_OxRdtase_dom_sf"/>
</dbReference>
<evidence type="ECO:0000259" key="1">
    <source>
        <dbReference type="Pfam" id="PF00248"/>
    </source>
</evidence>
<evidence type="ECO:0000313" key="2">
    <source>
        <dbReference type="EMBL" id="PIO53814.1"/>
    </source>
</evidence>
<feature type="non-terminal residue" evidence="2">
    <location>
        <position position="81"/>
    </location>
</feature>
<sequence>MMVVVRVVKILEYADGRSWPAGVVKSTPAEVKGAVKTAVEAGYRLIDTAEAYQNEDSIGEAIKELIEDGKITREELFVTTK</sequence>
<dbReference type="Pfam" id="PF00248">
    <property type="entry name" value="Aldo_ket_red"/>
    <property type="match status" value="1"/>
</dbReference>
<dbReference type="PANTHER" id="PTHR11732">
    <property type="entry name" value="ALDO/KETO REDUCTASE"/>
    <property type="match status" value="1"/>
</dbReference>
<dbReference type="OrthoDB" id="416253at2759"/>